<comment type="function">
    <text evidence="6">Catalyzes the interconversion of L-alanine and D-alanine. May also act on other amino acids.</text>
</comment>
<dbReference type="HAMAP" id="MF_01201">
    <property type="entry name" value="Ala_racemase"/>
    <property type="match status" value="1"/>
</dbReference>
<comment type="pathway">
    <text evidence="6">Amino-acid biosynthesis; D-alanine biosynthesis; D-alanine from L-alanine: step 1/1.</text>
</comment>
<dbReference type="InterPro" id="IPR000821">
    <property type="entry name" value="Ala_racemase"/>
</dbReference>
<dbReference type="Gene3D" id="3.20.20.10">
    <property type="entry name" value="Alanine racemase"/>
    <property type="match status" value="1"/>
</dbReference>
<feature type="binding site" evidence="6 8">
    <location>
        <position position="345"/>
    </location>
    <ligand>
        <name>substrate</name>
    </ligand>
</feature>
<evidence type="ECO:0000259" key="9">
    <source>
        <dbReference type="SMART" id="SM01005"/>
    </source>
</evidence>
<dbReference type="KEGG" id="mag:amb2095"/>
<dbReference type="InterPro" id="IPR011079">
    <property type="entry name" value="Ala_racemase_C"/>
</dbReference>
<sequence length="409" mass="42845">MPGWASGNCAATCAFAEQGLVFPSEERDGALSPLPGRTMTDLARATALLTIDVAAIVANWKRLSALVAPAEASAVVKADCYGLGMDRIAPALFAAGCRSFFVACVNEGIALRRLLPGAMIHVLSGPMGGDEAEFAAHGLIPVLNSLSQMTGWASFAKKGSGAPAVAIHIDTGMSRLGLSEPELERLAAKPEILAAMRPILVMSHLACADDSDSPMNARQLTTLRRLASHLPALPQSIAASSGIFLGRGFHLGMVRPGAALYGLNPMPGRPNPMSQVIKLEGKIVQVRDVDSPQTVGYGATHRVEGKRRLAIVAVGYADGWFRSLSNRGHGMIGGVKVPVVGRVSMDLTTFDVTDVPVESAHPGGLIQLIGPGYGPDHLAAEADTIGYEVLTALGRRHLRRWIGTEGAAS</sequence>
<evidence type="ECO:0000313" key="10">
    <source>
        <dbReference type="EMBL" id="BAE50899.1"/>
    </source>
</evidence>
<evidence type="ECO:0000256" key="3">
    <source>
        <dbReference type="ARBA" id="ARBA00013089"/>
    </source>
</evidence>
<dbReference type="PRINTS" id="PR00992">
    <property type="entry name" value="ALARACEMASE"/>
</dbReference>
<evidence type="ECO:0000256" key="4">
    <source>
        <dbReference type="ARBA" id="ARBA00022898"/>
    </source>
</evidence>
<dbReference type="SUPFAM" id="SSF50621">
    <property type="entry name" value="Alanine racemase C-terminal domain-like"/>
    <property type="match status" value="1"/>
</dbReference>
<dbReference type="HOGENOM" id="CLU_028393_1_1_5"/>
<dbReference type="GO" id="GO:0030170">
    <property type="term" value="F:pyridoxal phosphate binding"/>
    <property type="evidence" value="ECO:0007669"/>
    <property type="project" value="UniProtKB-UniRule"/>
</dbReference>
<keyword evidence="11" id="KW-1185">Reference proteome</keyword>
<dbReference type="STRING" id="342108.amb2095"/>
<evidence type="ECO:0000256" key="6">
    <source>
        <dbReference type="HAMAP-Rule" id="MF_01201"/>
    </source>
</evidence>
<evidence type="ECO:0000256" key="2">
    <source>
        <dbReference type="ARBA" id="ARBA00001933"/>
    </source>
</evidence>
<dbReference type="SUPFAM" id="SSF51419">
    <property type="entry name" value="PLP-binding barrel"/>
    <property type="match status" value="1"/>
</dbReference>
<evidence type="ECO:0000256" key="8">
    <source>
        <dbReference type="PIRSR" id="PIRSR600821-52"/>
    </source>
</evidence>
<dbReference type="GO" id="GO:0008784">
    <property type="term" value="F:alanine racemase activity"/>
    <property type="evidence" value="ECO:0007669"/>
    <property type="project" value="UniProtKB-UniRule"/>
</dbReference>
<dbReference type="AlphaFoldDB" id="Q2W5H6"/>
<dbReference type="SMART" id="SM01005">
    <property type="entry name" value="Ala_racemase_C"/>
    <property type="match status" value="1"/>
</dbReference>
<feature type="domain" description="Alanine racemase C-terminal" evidence="9">
    <location>
        <begin position="276"/>
        <end position="402"/>
    </location>
</feature>
<dbReference type="EMBL" id="AP007255">
    <property type="protein sequence ID" value="BAE50899.1"/>
    <property type="molecule type" value="Genomic_DNA"/>
</dbReference>
<dbReference type="InterPro" id="IPR001608">
    <property type="entry name" value="Ala_racemase_N"/>
</dbReference>
<name>Q2W5H6_PARM1</name>
<dbReference type="CDD" id="cd00430">
    <property type="entry name" value="PLPDE_III_AR"/>
    <property type="match status" value="1"/>
</dbReference>
<gene>
    <name evidence="10" type="ordered locus">amb2095</name>
</gene>
<proteinExistence type="inferred from homology"/>
<dbReference type="UniPathway" id="UPA00042">
    <property type="reaction ID" value="UER00497"/>
</dbReference>
<evidence type="ECO:0000313" key="11">
    <source>
        <dbReference type="Proteomes" id="UP000007058"/>
    </source>
</evidence>
<evidence type="ECO:0000256" key="5">
    <source>
        <dbReference type="ARBA" id="ARBA00023235"/>
    </source>
</evidence>
<keyword evidence="5 6" id="KW-0413">Isomerase</keyword>
<dbReference type="PANTHER" id="PTHR30511:SF0">
    <property type="entry name" value="ALANINE RACEMASE, CATABOLIC-RELATED"/>
    <property type="match status" value="1"/>
</dbReference>
<feature type="modified residue" description="N6-(pyridoxal phosphate)lysine" evidence="6 7">
    <location>
        <position position="77"/>
    </location>
</feature>
<protein>
    <recommendedName>
        <fullName evidence="3 6">Alanine racemase</fullName>
        <ecNumber evidence="3 6">5.1.1.1</ecNumber>
    </recommendedName>
</protein>
<evidence type="ECO:0000256" key="7">
    <source>
        <dbReference type="PIRSR" id="PIRSR600821-50"/>
    </source>
</evidence>
<comment type="cofactor">
    <cofactor evidence="2 6 7">
        <name>pyridoxal 5'-phosphate</name>
        <dbReference type="ChEBI" id="CHEBI:597326"/>
    </cofactor>
</comment>
<evidence type="ECO:0000256" key="1">
    <source>
        <dbReference type="ARBA" id="ARBA00000316"/>
    </source>
</evidence>
<dbReference type="NCBIfam" id="TIGR00492">
    <property type="entry name" value="alr"/>
    <property type="match status" value="1"/>
</dbReference>
<reference evidence="10 11" key="1">
    <citation type="journal article" date="2005" name="DNA Res.">
        <title>Complete genome sequence of the facultative anaerobic magnetotactic bacterium Magnetospirillum sp. strain AMB-1.</title>
        <authorList>
            <person name="Matsunaga T."/>
            <person name="Okamura Y."/>
            <person name="Fukuda Y."/>
            <person name="Wahyudi A.T."/>
            <person name="Murase Y."/>
            <person name="Takeyama H."/>
        </authorList>
    </citation>
    <scope>NUCLEOTIDE SEQUENCE [LARGE SCALE GENOMIC DNA]</scope>
    <source>
        <strain evidence="11">ATCC 700264 / AMB-1</strain>
    </source>
</reference>
<feature type="binding site" evidence="6 8">
    <location>
        <position position="175"/>
    </location>
    <ligand>
        <name>substrate</name>
    </ligand>
</feature>
<dbReference type="Pfam" id="PF00842">
    <property type="entry name" value="Ala_racemase_C"/>
    <property type="match status" value="1"/>
</dbReference>
<dbReference type="EC" id="5.1.1.1" evidence="3 6"/>
<dbReference type="Proteomes" id="UP000007058">
    <property type="component" value="Chromosome"/>
</dbReference>
<accession>Q2W5H6</accession>
<dbReference type="GO" id="GO:0005829">
    <property type="term" value="C:cytosol"/>
    <property type="evidence" value="ECO:0007669"/>
    <property type="project" value="TreeGrafter"/>
</dbReference>
<keyword evidence="4 6" id="KW-0663">Pyridoxal phosphate</keyword>
<comment type="similarity">
    <text evidence="6">Belongs to the alanine racemase family.</text>
</comment>
<feature type="active site" description="Proton acceptor; specific for D-alanine" evidence="6">
    <location>
        <position position="77"/>
    </location>
</feature>
<dbReference type="Gene3D" id="2.40.37.10">
    <property type="entry name" value="Lyase, Ornithine Decarboxylase, Chain A, domain 1"/>
    <property type="match status" value="1"/>
</dbReference>
<comment type="catalytic activity">
    <reaction evidence="1 6">
        <text>L-alanine = D-alanine</text>
        <dbReference type="Rhea" id="RHEA:20249"/>
        <dbReference type="ChEBI" id="CHEBI:57416"/>
        <dbReference type="ChEBI" id="CHEBI:57972"/>
        <dbReference type="EC" id="5.1.1.1"/>
    </reaction>
</comment>
<dbReference type="InterPro" id="IPR009006">
    <property type="entry name" value="Ala_racemase/Decarboxylase_C"/>
</dbReference>
<dbReference type="Pfam" id="PF01168">
    <property type="entry name" value="Ala_racemase_N"/>
    <property type="match status" value="1"/>
</dbReference>
<dbReference type="InterPro" id="IPR029066">
    <property type="entry name" value="PLP-binding_barrel"/>
</dbReference>
<feature type="active site" description="Proton acceptor; specific for L-alanine" evidence="6">
    <location>
        <position position="297"/>
    </location>
</feature>
<organism evidence="10 11">
    <name type="scientific">Paramagnetospirillum magneticum (strain ATCC 700264 / AMB-1)</name>
    <name type="common">Magnetospirillum magneticum</name>
    <dbReference type="NCBI Taxonomy" id="342108"/>
    <lineage>
        <taxon>Bacteria</taxon>
        <taxon>Pseudomonadati</taxon>
        <taxon>Pseudomonadota</taxon>
        <taxon>Alphaproteobacteria</taxon>
        <taxon>Rhodospirillales</taxon>
        <taxon>Magnetospirillaceae</taxon>
        <taxon>Paramagnetospirillum</taxon>
    </lineage>
</organism>
<dbReference type="GO" id="GO:0030632">
    <property type="term" value="P:D-alanine biosynthetic process"/>
    <property type="evidence" value="ECO:0007669"/>
    <property type="project" value="UniProtKB-UniRule"/>
</dbReference>
<dbReference type="PANTHER" id="PTHR30511">
    <property type="entry name" value="ALANINE RACEMASE"/>
    <property type="match status" value="1"/>
</dbReference>